<dbReference type="Proteomes" id="UP000256977">
    <property type="component" value="Unassembled WGS sequence"/>
</dbReference>
<dbReference type="AlphaFoldDB" id="A0A3D9JQ77"/>
<gene>
    <name evidence="1" type="ORF">DFP98_1139</name>
</gene>
<name>A0A3D9JQ77_9BACL</name>
<comment type="caution">
    <text evidence="1">The sequence shown here is derived from an EMBL/GenBank/DDBJ whole genome shotgun (WGS) entry which is preliminary data.</text>
</comment>
<dbReference type="Pfam" id="PF14460">
    <property type="entry name" value="Prok-E2_D"/>
    <property type="match status" value="1"/>
</dbReference>
<dbReference type="EMBL" id="QRDZ01000013">
    <property type="protein sequence ID" value="RED75949.1"/>
    <property type="molecule type" value="Genomic_DNA"/>
</dbReference>
<accession>A0A3D9JQ77</accession>
<protein>
    <submittedName>
        <fullName evidence="1">E2/UBC family protein D</fullName>
    </submittedName>
</protein>
<proteinExistence type="predicted"/>
<dbReference type="InterPro" id="IPR032787">
    <property type="entry name" value="Prok-E2_D"/>
</dbReference>
<evidence type="ECO:0000313" key="1">
    <source>
        <dbReference type="EMBL" id="RED75949.1"/>
    </source>
</evidence>
<reference evidence="1 2" key="1">
    <citation type="submission" date="2018-07" db="EMBL/GenBank/DDBJ databases">
        <title>Genomic Encyclopedia of Type Strains, Phase III (KMG-III): the genomes of soil and plant-associated and newly described type strains.</title>
        <authorList>
            <person name="Whitman W."/>
        </authorList>
    </citation>
    <scope>NUCLEOTIDE SEQUENCE [LARGE SCALE GENOMIC DNA]</scope>
    <source>
        <strain evidence="1 2">CECT 7287</strain>
    </source>
</reference>
<evidence type="ECO:0000313" key="2">
    <source>
        <dbReference type="Proteomes" id="UP000256977"/>
    </source>
</evidence>
<dbReference type="RefSeq" id="WP_181917733.1">
    <property type="nucleotide sequence ID" value="NZ_QRDZ01000013.1"/>
</dbReference>
<keyword evidence="2" id="KW-1185">Reference proteome</keyword>
<sequence length="382" mass="44498">MNEKRTRLILDESGRTFPIVERELNGNIINKYSVNPADLMRLMIKNADDWMIFEAFTARSEGPYNIFDSLFSFLDEQSDKNYGEIWFNELLKHMRDSAYSHTKRTYAYDFSELLRVMCKNLTNTELDSDAYRRLFQGILAKAENVLDPEAVAKLAKYLLESVQFFDSPNIGLVQSILDTIFKYVRSHESINEMWTFLAERVSQESVMNYALAHLDELVINTPILPSNCIFYSKRRQEEIIAIRVHKQMIDVNLIGTEYPSVGHPALIYVFKLKKEKPSIEAFLFAVKDTVITEKTLLYRYPYSNVYGNGKCCWSTFPNIDKVRQLESFPDIFMNGERNFHLYPKTGDMDYRAILTLMSGREFEDQLLVSLDVNIGELLKIED</sequence>
<organism evidence="1 2">
    <name type="scientific">Cohnella phaseoli</name>
    <dbReference type="NCBI Taxonomy" id="456490"/>
    <lineage>
        <taxon>Bacteria</taxon>
        <taxon>Bacillati</taxon>
        <taxon>Bacillota</taxon>
        <taxon>Bacilli</taxon>
        <taxon>Bacillales</taxon>
        <taxon>Paenibacillaceae</taxon>
        <taxon>Cohnella</taxon>
    </lineage>
</organism>